<evidence type="ECO:0000256" key="2">
    <source>
        <dbReference type="SAM" id="Phobius"/>
    </source>
</evidence>
<protein>
    <submittedName>
        <fullName evidence="3">Hypothetical_protein</fullName>
    </submittedName>
</protein>
<feature type="region of interest" description="Disordered" evidence="1">
    <location>
        <begin position="108"/>
        <end position="149"/>
    </location>
</feature>
<gene>
    <name evidence="3" type="ORF">LDHU3_13.1430</name>
</gene>
<reference evidence="3" key="1">
    <citation type="submission" date="2020-06" db="EMBL/GenBank/DDBJ databases">
        <authorList>
            <person name="Camacho E."/>
            <person name="Gonzalez-de la Fuente S."/>
            <person name="Rastrojo A."/>
            <person name="Peiro-Pastor R."/>
            <person name="Solana JC."/>
            <person name="Tabera L."/>
            <person name="Gamarro F."/>
            <person name="Carrasco-Ramiro F."/>
            <person name="Requena JM."/>
            <person name="Aguado B."/>
        </authorList>
    </citation>
    <scope>NUCLEOTIDE SEQUENCE</scope>
</reference>
<dbReference type="AlphaFoldDB" id="A0A6J8F6N9"/>
<keyword evidence="2" id="KW-0472">Membrane</keyword>
<organism evidence="3 4">
    <name type="scientific">Leishmania donovani</name>
    <dbReference type="NCBI Taxonomy" id="5661"/>
    <lineage>
        <taxon>Eukaryota</taxon>
        <taxon>Discoba</taxon>
        <taxon>Euglenozoa</taxon>
        <taxon>Kinetoplastea</taxon>
        <taxon>Metakinetoplastina</taxon>
        <taxon>Trypanosomatida</taxon>
        <taxon>Trypanosomatidae</taxon>
        <taxon>Leishmaniinae</taxon>
        <taxon>Leishmania</taxon>
    </lineage>
</organism>
<evidence type="ECO:0000256" key="1">
    <source>
        <dbReference type="SAM" id="MobiDB-lite"/>
    </source>
</evidence>
<evidence type="ECO:0000313" key="3">
    <source>
        <dbReference type="EMBL" id="CAC5428491.1"/>
    </source>
</evidence>
<feature type="compositionally biased region" description="Acidic residues" evidence="1">
    <location>
        <begin position="140"/>
        <end position="149"/>
    </location>
</feature>
<keyword evidence="2" id="KW-0812">Transmembrane</keyword>
<dbReference type="VEuPathDB" id="TriTrypDB:LdCL_130017100"/>
<dbReference type="Proteomes" id="UP000601710">
    <property type="component" value="Chromosome 13"/>
</dbReference>
<sequence>MADSKGRGVTLPGCDAYLGRKEYVVSKYGTLCMEPAAEQNRLLYAMPTVKSWSRDLWYVWLIIGIIVILCSMGCAFQSFRWYRRIKHRHERGERCRRTSGMLFLMSSLSHKRTKSASQGRSEACPSPRLSESPATRDVEAGDVEAGDSR</sequence>
<accession>A0A6J8F6N9</accession>
<dbReference type="VEuPathDB" id="TriTrypDB:LDHU3_13.1430"/>
<feature type="transmembrane region" description="Helical" evidence="2">
    <location>
        <begin position="57"/>
        <end position="79"/>
    </location>
</feature>
<name>A0A6J8F6N9_LEIDO</name>
<proteinExistence type="predicted"/>
<keyword evidence="2" id="KW-1133">Transmembrane helix</keyword>
<evidence type="ECO:0000313" key="4">
    <source>
        <dbReference type="Proteomes" id="UP000601710"/>
    </source>
</evidence>
<dbReference type="EMBL" id="LR812633">
    <property type="protein sequence ID" value="CAC5428491.1"/>
    <property type="molecule type" value="Genomic_DNA"/>
</dbReference>